<dbReference type="Pfam" id="PF01557">
    <property type="entry name" value="FAA_hydrolase"/>
    <property type="match status" value="1"/>
</dbReference>
<accession>A0A1I7ERK3</accession>
<dbReference type="GO" id="GO:0016853">
    <property type="term" value="F:isomerase activity"/>
    <property type="evidence" value="ECO:0007669"/>
    <property type="project" value="UniProtKB-ARBA"/>
</dbReference>
<dbReference type="InterPro" id="IPR051121">
    <property type="entry name" value="FAH"/>
</dbReference>
<dbReference type="Pfam" id="PF10370">
    <property type="entry name" value="Rv2993c-like_N"/>
    <property type="match status" value="1"/>
</dbReference>
<dbReference type="OrthoDB" id="9805307at2"/>
<keyword evidence="4" id="KW-0378">Hydrolase</keyword>
<dbReference type="InterPro" id="IPR011234">
    <property type="entry name" value="Fumarylacetoacetase-like_C"/>
</dbReference>
<dbReference type="AlphaFoldDB" id="A0A1I7ERK3"/>
<comment type="cofactor">
    <cofactor evidence="1">
        <name>Mg(2+)</name>
        <dbReference type="ChEBI" id="CHEBI:18420"/>
    </cofactor>
</comment>
<evidence type="ECO:0000313" key="8">
    <source>
        <dbReference type="Proteomes" id="UP000198844"/>
    </source>
</evidence>
<dbReference type="GO" id="GO:0016787">
    <property type="term" value="F:hydrolase activity"/>
    <property type="evidence" value="ECO:0007669"/>
    <property type="project" value="UniProtKB-KW"/>
</dbReference>
<dbReference type="FunFam" id="3.90.850.10:FF:000002">
    <property type="entry name" value="2-hydroxyhepta-2,4-diene-1,7-dioate isomerase"/>
    <property type="match status" value="1"/>
</dbReference>
<feature type="domain" description="Rv2993c-like N-terminal" evidence="6">
    <location>
        <begin position="1"/>
        <end position="74"/>
    </location>
</feature>
<dbReference type="InterPro" id="IPR036663">
    <property type="entry name" value="Fumarylacetoacetase_C_sf"/>
</dbReference>
<dbReference type="PANTHER" id="PTHR42796:SF4">
    <property type="entry name" value="FUMARYLACETOACETATE HYDROLASE DOMAIN-CONTAINING PROTEIN 2A"/>
    <property type="match status" value="1"/>
</dbReference>
<sequence length="289" mass="31367">MKIARYQHANLIGFGFVDEDRIVGITPGPKISAATDPFAALLAALANHVTPEAAGWVRTGEPPLPIEKVRLLAPVARPGKIIGVGRNYVDHANEMAVELPDVPKIFFKWPGSVIGHGADIHHTSAIRQLDYEVEIAVVIGKTARNVSRSEAARHIAGLTIVNDVSERKIQMMPKSGSTSLAKSLDTFCPMGPWLVTLDEVGSLDDIVLECRVNDELVQRGRSGQMIFPIPVLIEYLSQYFTLEPGDVIATGTPSGVGMFRDPPRWLKPGDRIRMDVAGIGTLLNRVVAV</sequence>
<dbReference type="EMBL" id="FPBH01000059">
    <property type="protein sequence ID" value="SFU26568.1"/>
    <property type="molecule type" value="Genomic_DNA"/>
</dbReference>
<dbReference type="GO" id="GO:0019752">
    <property type="term" value="P:carboxylic acid metabolic process"/>
    <property type="evidence" value="ECO:0007669"/>
    <property type="project" value="UniProtKB-ARBA"/>
</dbReference>
<dbReference type="GO" id="GO:0046872">
    <property type="term" value="F:metal ion binding"/>
    <property type="evidence" value="ECO:0007669"/>
    <property type="project" value="UniProtKB-KW"/>
</dbReference>
<organism evidence="7 8">
    <name type="scientific">Paraburkholderia aspalathi</name>
    <dbReference type="NCBI Taxonomy" id="1324617"/>
    <lineage>
        <taxon>Bacteria</taxon>
        <taxon>Pseudomonadati</taxon>
        <taxon>Pseudomonadota</taxon>
        <taxon>Betaproteobacteria</taxon>
        <taxon>Burkholderiales</taxon>
        <taxon>Burkholderiaceae</taxon>
        <taxon>Paraburkholderia</taxon>
    </lineage>
</organism>
<gene>
    <name evidence="7" type="ORF">SAMN05192563_105913</name>
</gene>
<evidence type="ECO:0000256" key="4">
    <source>
        <dbReference type="ARBA" id="ARBA00022801"/>
    </source>
</evidence>
<evidence type="ECO:0000256" key="1">
    <source>
        <dbReference type="ARBA" id="ARBA00001946"/>
    </source>
</evidence>
<evidence type="ECO:0000256" key="3">
    <source>
        <dbReference type="ARBA" id="ARBA00022723"/>
    </source>
</evidence>
<dbReference type="Gene3D" id="3.90.850.10">
    <property type="entry name" value="Fumarylacetoacetase-like, C-terminal domain"/>
    <property type="match status" value="1"/>
</dbReference>
<evidence type="ECO:0000259" key="6">
    <source>
        <dbReference type="Pfam" id="PF10370"/>
    </source>
</evidence>
<dbReference type="RefSeq" id="WP_093647407.1">
    <property type="nucleotide sequence ID" value="NZ_FPBH01000059.1"/>
</dbReference>
<evidence type="ECO:0000256" key="2">
    <source>
        <dbReference type="ARBA" id="ARBA00010211"/>
    </source>
</evidence>
<evidence type="ECO:0000259" key="5">
    <source>
        <dbReference type="Pfam" id="PF01557"/>
    </source>
</evidence>
<comment type="similarity">
    <text evidence="2">Belongs to the FAH family.</text>
</comment>
<dbReference type="SUPFAM" id="SSF56529">
    <property type="entry name" value="FAH"/>
    <property type="match status" value="1"/>
</dbReference>
<proteinExistence type="inferred from homology"/>
<feature type="domain" description="Fumarylacetoacetase-like C-terminal" evidence="5">
    <location>
        <begin position="80"/>
        <end position="287"/>
    </location>
</feature>
<dbReference type="InterPro" id="IPR018833">
    <property type="entry name" value="Rv2993c-like_N"/>
</dbReference>
<keyword evidence="3" id="KW-0479">Metal-binding</keyword>
<reference evidence="7 8" key="1">
    <citation type="submission" date="2016-10" db="EMBL/GenBank/DDBJ databases">
        <authorList>
            <person name="de Groot N.N."/>
        </authorList>
    </citation>
    <scope>NUCLEOTIDE SEQUENCE [LARGE SCALE GENOMIC DNA]</scope>
    <source>
        <strain evidence="7 8">LMG 27731</strain>
    </source>
</reference>
<evidence type="ECO:0000313" key="7">
    <source>
        <dbReference type="EMBL" id="SFU26568.1"/>
    </source>
</evidence>
<protein>
    <submittedName>
        <fullName evidence="7">2-keto-4-pentenoate hydratase/2-oxohepta-3-ene-1,7-dioic acid hydratase (Catechol pathway)</fullName>
    </submittedName>
</protein>
<name>A0A1I7ERK3_9BURK</name>
<dbReference type="Proteomes" id="UP000198844">
    <property type="component" value="Unassembled WGS sequence"/>
</dbReference>
<dbReference type="PANTHER" id="PTHR42796">
    <property type="entry name" value="FUMARYLACETOACETATE HYDROLASE DOMAIN-CONTAINING PROTEIN 2A-RELATED"/>
    <property type="match status" value="1"/>
</dbReference>